<keyword evidence="3" id="KW-0862">Zinc</keyword>
<evidence type="ECO:0000259" key="5">
    <source>
        <dbReference type="PROSITE" id="PS51721"/>
    </source>
</evidence>
<proteinExistence type="inferred from homology"/>
<keyword evidence="1 3" id="KW-0547">Nucleotide-binding</keyword>
<sequence>MVAEGRVIKFYGGFCYVMVDGAVKECLPRRRLVTAGLLVGDRVKVGAAEAGRCVVEAVLPRRTVLFRPPVANVELAVLVFSIRDPQPNFGLLDRLLVVSQAAGIEALVCFNKLDLARDTPPAEVAVYRAVGYRVILTSALSGEGVTALRDALADRISVFAGPSGAGKSSLLNAIQPGLRLRTGEISHKTRRGRHTTRVVELLPLTGGGLVADTPGFTQLDLPDIPAAELAAYFPEIAAASAGCRFNDCLHVQEPACAVRRAVEEGTVALFRYRNYLSFLRELKEKERRF</sequence>
<feature type="binding site" evidence="3">
    <location>
        <position position="248"/>
    </location>
    <ligand>
        <name>Zn(2+)</name>
        <dbReference type="ChEBI" id="CHEBI:29105"/>
    </ligand>
</feature>
<gene>
    <name evidence="3" type="primary">rsgA</name>
    <name evidence="6" type="ORF">EDD75_0111</name>
</gene>
<dbReference type="InterPro" id="IPR027417">
    <property type="entry name" value="P-loop_NTPase"/>
</dbReference>
<dbReference type="GO" id="GO:0005737">
    <property type="term" value="C:cytoplasm"/>
    <property type="evidence" value="ECO:0007669"/>
    <property type="project" value="UniProtKB-SubCell"/>
</dbReference>
<comment type="subunit">
    <text evidence="3">Monomer. Associates with 30S ribosomal subunit, binds 16S rRNA.</text>
</comment>
<dbReference type="Gene3D" id="2.40.50.140">
    <property type="entry name" value="Nucleic acid-binding proteins"/>
    <property type="match status" value="1"/>
</dbReference>
<dbReference type="GO" id="GO:0019843">
    <property type="term" value="F:rRNA binding"/>
    <property type="evidence" value="ECO:0007669"/>
    <property type="project" value="UniProtKB-KW"/>
</dbReference>
<dbReference type="PANTHER" id="PTHR32120">
    <property type="entry name" value="SMALL RIBOSOMAL SUBUNIT BIOGENESIS GTPASE RSGA"/>
    <property type="match status" value="1"/>
</dbReference>
<reference evidence="6 7" key="1">
    <citation type="submission" date="2018-11" db="EMBL/GenBank/DDBJ databases">
        <title>Genomic Encyclopedia of Type Strains, Phase IV (KMG-IV): sequencing the most valuable type-strain genomes for metagenomic binning, comparative biology and taxonomic classification.</title>
        <authorList>
            <person name="Goeker M."/>
        </authorList>
    </citation>
    <scope>NUCLEOTIDE SEQUENCE [LARGE SCALE GENOMIC DNA]</scope>
    <source>
        <strain evidence="6 7">DSM 102936</strain>
    </source>
</reference>
<accession>A0A3N5AVR0</accession>
<comment type="cofactor">
    <cofactor evidence="3">
        <name>Zn(2+)</name>
        <dbReference type="ChEBI" id="CHEBI:29105"/>
    </cofactor>
    <text evidence="3">Binds 1 zinc ion per subunit.</text>
</comment>
<dbReference type="InterPro" id="IPR010914">
    <property type="entry name" value="RsgA_GTPase_dom"/>
</dbReference>
<feature type="binding site" evidence="3">
    <location>
        <begin position="111"/>
        <end position="114"/>
    </location>
    <ligand>
        <name>GTP</name>
        <dbReference type="ChEBI" id="CHEBI:37565"/>
    </ligand>
</feature>
<feature type="binding site" evidence="3">
    <location>
        <begin position="161"/>
        <end position="169"/>
    </location>
    <ligand>
        <name>GTP</name>
        <dbReference type="ChEBI" id="CHEBI:37565"/>
    </ligand>
</feature>
<comment type="subcellular location">
    <subcellularLocation>
        <location evidence="3">Cytoplasm</location>
    </subcellularLocation>
</comment>
<keyword evidence="3" id="KW-0963">Cytoplasm</keyword>
<dbReference type="Pfam" id="PF03193">
    <property type="entry name" value="RsgA_GTPase"/>
    <property type="match status" value="1"/>
</dbReference>
<comment type="caution">
    <text evidence="6">The sequence shown here is derived from an EMBL/GenBank/DDBJ whole genome shotgun (WGS) entry which is preliminary data.</text>
</comment>
<dbReference type="RefSeq" id="WP_123926505.1">
    <property type="nucleotide sequence ID" value="NZ_RKRE01000001.1"/>
</dbReference>
<dbReference type="InterPro" id="IPR030378">
    <property type="entry name" value="G_CP_dom"/>
</dbReference>
<dbReference type="GO" id="GO:0042274">
    <property type="term" value="P:ribosomal small subunit biogenesis"/>
    <property type="evidence" value="ECO:0007669"/>
    <property type="project" value="UniProtKB-UniRule"/>
</dbReference>
<dbReference type="InterPro" id="IPR004881">
    <property type="entry name" value="Ribosome_biogen_GTPase_RsgA"/>
</dbReference>
<keyword evidence="7" id="KW-1185">Reference proteome</keyword>
<keyword evidence="3" id="KW-0378">Hydrolase</keyword>
<keyword evidence="3" id="KW-0694">RNA-binding</keyword>
<keyword evidence="3" id="KW-0699">rRNA-binding</keyword>
<comment type="function">
    <text evidence="3">One of several proteins that assist in the late maturation steps of the functional core of the 30S ribosomal subunit. Helps release RbfA from mature subunits. May play a role in the assembly of ribosomal proteins into the subunit. Circularly permuted GTPase that catalyzes slow GTP hydrolysis, GTPase activity is stimulated by the 30S ribosomal subunit.</text>
</comment>
<feature type="domain" description="EngC GTPase" evidence="4">
    <location>
        <begin position="71"/>
        <end position="217"/>
    </location>
</feature>
<dbReference type="EC" id="3.6.1.-" evidence="3"/>
<dbReference type="GO" id="GO:0046872">
    <property type="term" value="F:metal ion binding"/>
    <property type="evidence" value="ECO:0007669"/>
    <property type="project" value="UniProtKB-KW"/>
</dbReference>
<evidence type="ECO:0000256" key="1">
    <source>
        <dbReference type="ARBA" id="ARBA00022741"/>
    </source>
</evidence>
<keyword evidence="3" id="KW-0479">Metal-binding</keyword>
<dbReference type="NCBIfam" id="TIGR00157">
    <property type="entry name" value="ribosome small subunit-dependent GTPase A"/>
    <property type="match status" value="1"/>
</dbReference>
<evidence type="ECO:0000313" key="6">
    <source>
        <dbReference type="EMBL" id="RPF49306.1"/>
    </source>
</evidence>
<dbReference type="AlphaFoldDB" id="A0A3N5AVR0"/>
<dbReference type="Gene3D" id="1.10.40.50">
    <property type="entry name" value="Probable gtpase engc, domain 3"/>
    <property type="match status" value="1"/>
</dbReference>
<keyword evidence="3" id="KW-0690">Ribosome biogenesis</keyword>
<feature type="domain" description="CP-type G" evidence="5">
    <location>
        <begin position="62"/>
        <end position="219"/>
    </location>
</feature>
<dbReference type="EMBL" id="RKRE01000001">
    <property type="protein sequence ID" value="RPF49306.1"/>
    <property type="molecule type" value="Genomic_DNA"/>
</dbReference>
<keyword evidence="2 3" id="KW-0342">GTP-binding</keyword>
<dbReference type="InterPro" id="IPR012340">
    <property type="entry name" value="NA-bd_OB-fold"/>
</dbReference>
<dbReference type="GO" id="GO:0003924">
    <property type="term" value="F:GTPase activity"/>
    <property type="evidence" value="ECO:0007669"/>
    <property type="project" value="UniProtKB-UniRule"/>
</dbReference>
<dbReference type="GO" id="GO:0005525">
    <property type="term" value="F:GTP binding"/>
    <property type="evidence" value="ECO:0007669"/>
    <property type="project" value="UniProtKB-UniRule"/>
</dbReference>
<comment type="similarity">
    <text evidence="3">Belongs to the TRAFAC class YlqF/YawG GTPase family. RsgA subfamily.</text>
</comment>
<dbReference type="CDD" id="cd01854">
    <property type="entry name" value="YjeQ_EngC"/>
    <property type="match status" value="1"/>
</dbReference>
<protein>
    <recommendedName>
        <fullName evidence="3">Small ribosomal subunit biogenesis GTPase RsgA</fullName>
        <ecNumber evidence="3">3.6.1.-</ecNumber>
    </recommendedName>
</protein>
<evidence type="ECO:0000259" key="4">
    <source>
        <dbReference type="PROSITE" id="PS50936"/>
    </source>
</evidence>
<feature type="binding site" evidence="3">
    <location>
        <position position="243"/>
    </location>
    <ligand>
        <name>Zn(2+)</name>
        <dbReference type="ChEBI" id="CHEBI:29105"/>
    </ligand>
</feature>
<dbReference type="HAMAP" id="MF_01820">
    <property type="entry name" value="GTPase_RsgA"/>
    <property type="match status" value="1"/>
</dbReference>
<evidence type="ECO:0000256" key="2">
    <source>
        <dbReference type="ARBA" id="ARBA00023134"/>
    </source>
</evidence>
<feature type="binding site" evidence="3">
    <location>
        <position position="250"/>
    </location>
    <ligand>
        <name>Zn(2+)</name>
        <dbReference type="ChEBI" id="CHEBI:29105"/>
    </ligand>
</feature>
<dbReference type="PROSITE" id="PS51721">
    <property type="entry name" value="G_CP"/>
    <property type="match status" value="1"/>
</dbReference>
<evidence type="ECO:0000313" key="7">
    <source>
        <dbReference type="Proteomes" id="UP000282654"/>
    </source>
</evidence>
<evidence type="ECO:0000256" key="3">
    <source>
        <dbReference type="HAMAP-Rule" id="MF_01820"/>
    </source>
</evidence>
<organism evidence="6 7">
    <name type="scientific">Thermodesulfitimonas autotrophica</name>
    <dbReference type="NCBI Taxonomy" id="1894989"/>
    <lineage>
        <taxon>Bacteria</taxon>
        <taxon>Bacillati</taxon>
        <taxon>Bacillota</taxon>
        <taxon>Clostridia</taxon>
        <taxon>Thermoanaerobacterales</taxon>
        <taxon>Thermoanaerobacteraceae</taxon>
        <taxon>Thermodesulfitimonas</taxon>
    </lineage>
</organism>
<feature type="binding site" evidence="3">
    <location>
        <position position="256"/>
    </location>
    <ligand>
        <name>Zn(2+)</name>
        <dbReference type="ChEBI" id="CHEBI:29105"/>
    </ligand>
</feature>
<dbReference type="PROSITE" id="PS50936">
    <property type="entry name" value="ENGC_GTPASE"/>
    <property type="match status" value="1"/>
</dbReference>
<dbReference type="Proteomes" id="UP000282654">
    <property type="component" value="Unassembled WGS sequence"/>
</dbReference>
<dbReference type="PANTHER" id="PTHR32120:SF11">
    <property type="entry name" value="SMALL RIBOSOMAL SUBUNIT BIOGENESIS GTPASE RSGA 1, MITOCHONDRIAL-RELATED"/>
    <property type="match status" value="1"/>
</dbReference>
<dbReference type="SUPFAM" id="SSF50249">
    <property type="entry name" value="Nucleic acid-binding proteins"/>
    <property type="match status" value="1"/>
</dbReference>
<dbReference type="Gene3D" id="3.40.50.300">
    <property type="entry name" value="P-loop containing nucleotide triphosphate hydrolases"/>
    <property type="match status" value="1"/>
</dbReference>
<name>A0A3N5AVR0_9THEO</name>
<dbReference type="OrthoDB" id="9809485at2"/>
<dbReference type="SUPFAM" id="SSF52540">
    <property type="entry name" value="P-loop containing nucleoside triphosphate hydrolases"/>
    <property type="match status" value="1"/>
</dbReference>